<keyword evidence="1" id="KW-0812">Transmembrane</keyword>
<sequence>MTRIGRELLQLISSFGRLVRTPAQKSSDSKNRPVSRRGLLLIFLLFNVLIWIVLIIVLSA</sequence>
<comment type="caution">
    <text evidence="2">The sequence shown here is derived from an EMBL/GenBank/DDBJ whole genome shotgun (WGS) entry which is preliminary data.</text>
</comment>
<keyword evidence="1" id="KW-0472">Membrane</keyword>
<accession>A0A327KYW2</accession>
<reference evidence="2 3" key="1">
    <citation type="submission" date="2017-07" db="EMBL/GenBank/DDBJ databases">
        <title>Draft Genome Sequences of Select Purple Nonsulfur Bacteria.</title>
        <authorList>
            <person name="Lasarre B."/>
            <person name="Mckinlay J.B."/>
        </authorList>
    </citation>
    <scope>NUCLEOTIDE SEQUENCE [LARGE SCALE GENOMIC DNA]</scope>
    <source>
        <strain evidence="2 3">DSM 5909</strain>
    </source>
</reference>
<evidence type="ECO:0000256" key="1">
    <source>
        <dbReference type="SAM" id="Phobius"/>
    </source>
</evidence>
<gene>
    <name evidence="2" type="ORF">CH341_19790</name>
</gene>
<protein>
    <recommendedName>
        <fullName evidence="4">DUF2970 domain-containing protein</fullName>
    </recommendedName>
</protein>
<dbReference type="EMBL" id="NPEX01000158">
    <property type="protein sequence ID" value="RAI42392.1"/>
    <property type="molecule type" value="Genomic_DNA"/>
</dbReference>
<evidence type="ECO:0000313" key="2">
    <source>
        <dbReference type="EMBL" id="RAI42392.1"/>
    </source>
</evidence>
<keyword evidence="1" id="KW-1133">Transmembrane helix</keyword>
<keyword evidence="3" id="KW-1185">Reference proteome</keyword>
<organism evidence="2 3">
    <name type="scientific">Rhodoplanes roseus</name>
    <dbReference type="NCBI Taxonomy" id="29409"/>
    <lineage>
        <taxon>Bacteria</taxon>
        <taxon>Pseudomonadati</taxon>
        <taxon>Pseudomonadota</taxon>
        <taxon>Alphaproteobacteria</taxon>
        <taxon>Hyphomicrobiales</taxon>
        <taxon>Nitrobacteraceae</taxon>
        <taxon>Rhodoplanes</taxon>
    </lineage>
</organism>
<name>A0A327KYW2_9BRAD</name>
<evidence type="ECO:0008006" key="4">
    <source>
        <dbReference type="Google" id="ProtNLM"/>
    </source>
</evidence>
<proteinExistence type="predicted"/>
<feature type="transmembrane region" description="Helical" evidence="1">
    <location>
        <begin position="39"/>
        <end position="58"/>
    </location>
</feature>
<dbReference type="AlphaFoldDB" id="A0A327KYW2"/>
<dbReference type="Proteomes" id="UP000249130">
    <property type="component" value="Unassembled WGS sequence"/>
</dbReference>
<evidence type="ECO:0000313" key="3">
    <source>
        <dbReference type="Proteomes" id="UP000249130"/>
    </source>
</evidence>